<proteinExistence type="predicted"/>
<organism evidence="5 6">
    <name type="scientific">Chitinophaga hostae</name>
    <dbReference type="NCBI Taxonomy" id="2831022"/>
    <lineage>
        <taxon>Bacteria</taxon>
        <taxon>Pseudomonadati</taxon>
        <taxon>Bacteroidota</taxon>
        <taxon>Chitinophagia</taxon>
        <taxon>Chitinophagales</taxon>
        <taxon>Chitinophagaceae</taxon>
        <taxon>Chitinophaga</taxon>
    </lineage>
</organism>
<dbReference type="Proteomes" id="UP000676386">
    <property type="component" value="Unassembled WGS sequence"/>
</dbReference>
<comment type="caution">
    <text evidence="5">The sequence shown here is derived from an EMBL/GenBank/DDBJ whole genome shotgun (WGS) entry which is preliminary data.</text>
</comment>
<dbReference type="PANTHER" id="PTHR43280">
    <property type="entry name" value="ARAC-FAMILY TRANSCRIPTIONAL REGULATOR"/>
    <property type="match status" value="1"/>
</dbReference>
<gene>
    <name evidence="5" type="ORF">KE626_01700</name>
</gene>
<dbReference type="SMART" id="SM00342">
    <property type="entry name" value="HTH_ARAC"/>
    <property type="match status" value="1"/>
</dbReference>
<dbReference type="EMBL" id="JAGTXB010000001">
    <property type="protein sequence ID" value="MBS0026015.1"/>
    <property type="molecule type" value="Genomic_DNA"/>
</dbReference>
<keyword evidence="6" id="KW-1185">Reference proteome</keyword>
<name>A0ABS5ISS0_9BACT</name>
<keyword evidence="1" id="KW-0805">Transcription regulation</keyword>
<evidence type="ECO:0000256" key="3">
    <source>
        <dbReference type="ARBA" id="ARBA00023163"/>
    </source>
</evidence>
<evidence type="ECO:0000256" key="2">
    <source>
        <dbReference type="ARBA" id="ARBA00023125"/>
    </source>
</evidence>
<dbReference type="SUPFAM" id="SSF46689">
    <property type="entry name" value="Homeodomain-like"/>
    <property type="match status" value="1"/>
</dbReference>
<feature type="domain" description="HTH araC/xylS-type" evidence="4">
    <location>
        <begin position="188"/>
        <end position="286"/>
    </location>
</feature>
<keyword evidence="3" id="KW-0804">Transcription</keyword>
<dbReference type="InterPro" id="IPR009057">
    <property type="entry name" value="Homeodomain-like_sf"/>
</dbReference>
<dbReference type="InterPro" id="IPR018060">
    <property type="entry name" value="HTH_AraC"/>
</dbReference>
<evidence type="ECO:0000313" key="5">
    <source>
        <dbReference type="EMBL" id="MBS0026015.1"/>
    </source>
</evidence>
<dbReference type="RefSeq" id="WP_211971158.1">
    <property type="nucleotide sequence ID" value="NZ_CBFHAM010000057.1"/>
</dbReference>
<dbReference type="PANTHER" id="PTHR43280:SF32">
    <property type="entry name" value="TRANSCRIPTIONAL REGULATORY PROTEIN"/>
    <property type="match status" value="1"/>
</dbReference>
<evidence type="ECO:0000313" key="6">
    <source>
        <dbReference type="Proteomes" id="UP000676386"/>
    </source>
</evidence>
<evidence type="ECO:0000256" key="1">
    <source>
        <dbReference type="ARBA" id="ARBA00023015"/>
    </source>
</evidence>
<sequence>MDISSAYTLTDPATGNLSLKLFSFENNNHFDHIQHNNYYSVIWLHQGSGKLKSDFSSYDFDDNNLLAFAPYQPFMLCASSQLSGVALQFHPDFFCIHMHHKEVSCNGVLFNNIYQAPYVKVDDSSAVTFRMIIEQMKMEMRQKELAQYDALISYLKIFLVTASRLKIQQQEALNALSESQYKEPLVLQHLKDAIENNYKIKHSAGDYAALLNISTKALGRIAKIHFNKTITHLIAERIIVEAKRELYMTNKSVKEIAYELGYEDEFYFSRFFKTNTDISPQMFRNTVGFGRDLVL</sequence>
<dbReference type="Pfam" id="PF12833">
    <property type="entry name" value="HTH_18"/>
    <property type="match status" value="1"/>
</dbReference>
<keyword evidence="2" id="KW-0238">DNA-binding</keyword>
<evidence type="ECO:0000259" key="4">
    <source>
        <dbReference type="PROSITE" id="PS01124"/>
    </source>
</evidence>
<accession>A0ABS5ISS0</accession>
<dbReference type="PROSITE" id="PS01124">
    <property type="entry name" value="HTH_ARAC_FAMILY_2"/>
    <property type="match status" value="1"/>
</dbReference>
<dbReference type="Gene3D" id="1.10.10.60">
    <property type="entry name" value="Homeodomain-like"/>
    <property type="match status" value="1"/>
</dbReference>
<reference evidence="5 6" key="1">
    <citation type="submission" date="2021-04" db="EMBL/GenBank/DDBJ databases">
        <title>Chitinophaga sp. nov., isolated from the rhizosphere soil.</title>
        <authorList>
            <person name="He S."/>
        </authorList>
    </citation>
    <scope>NUCLEOTIDE SEQUENCE [LARGE SCALE GENOMIC DNA]</scope>
    <source>
        <strain evidence="5 6">2R12</strain>
    </source>
</reference>
<protein>
    <submittedName>
        <fullName evidence="5">Helix-turn-helix domain-containing protein</fullName>
    </submittedName>
</protein>